<dbReference type="InterPro" id="IPR002130">
    <property type="entry name" value="Cyclophilin-type_PPIase_dom"/>
</dbReference>
<evidence type="ECO:0000259" key="6">
    <source>
        <dbReference type="PROSITE" id="PS50072"/>
    </source>
</evidence>
<dbReference type="GO" id="GO:0071013">
    <property type="term" value="C:catalytic step 2 spliceosome"/>
    <property type="evidence" value="ECO:0007669"/>
    <property type="project" value="TreeGrafter"/>
</dbReference>
<protein>
    <recommendedName>
        <fullName evidence="5">Peptidyl-prolyl cis-trans isomerase</fullName>
        <shortName evidence="5">PPIase</shortName>
        <ecNumber evidence="5">5.2.1.8</ecNumber>
    </recommendedName>
</protein>
<dbReference type="InterPro" id="IPR020892">
    <property type="entry name" value="Cyclophilin-type_PPIase_CS"/>
</dbReference>
<comment type="similarity">
    <text evidence="4">Belongs to the cyclophilin-type PPIase family. PPIL3 subfamily.</text>
</comment>
<dbReference type="PANTHER" id="PTHR45625:SF2">
    <property type="entry name" value="PEPTIDYL-PROLYL CIS-TRANS ISOMERASE-LIKE 3"/>
    <property type="match status" value="1"/>
</dbReference>
<gene>
    <name evidence="7" type="primary">CYP10</name>
    <name evidence="7" type="ORF">AK812_SmicGene21779</name>
</gene>
<organism evidence="7 8">
    <name type="scientific">Symbiodinium microadriaticum</name>
    <name type="common">Dinoflagellate</name>
    <name type="synonym">Zooxanthella microadriatica</name>
    <dbReference type="NCBI Taxonomy" id="2951"/>
    <lineage>
        <taxon>Eukaryota</taxon>
        <taxon>Sar</taxon>
        <taxon>Alveolata</taxon>
        <taxon>Dinophyceae</taxon>
        <taxon>Suessiales</taxon>
        <taxon>Symbiodiniaceae</taxon>
        <taxon>Symbiodinium</taxon>
    </lineage>
</organism>
<dbReference type="GO" id="GO:0006457">
    <property type="term" value="P:protein folding"/>
    <property type="evidence" value="ECO:0007669"/>
    <property type="project" value="InterPro"/>
</dbReference>
<comment type="caution">
    <text evidence="7">The sequence shown here is derived from an EMBL/GenBank/DDBJ whole genome shotgun (WGS) entry which is preliminary data.</text>
</comment>
<dbReference type="OrthoDB" id="271386at2759"/>
<sequence>MASATRREGEGIVTSQGTKSYQGEAFGESMYLRSCEDPGELSGDVRFVGEAFKSDREALALPRYSRIALQHLGIQISMNERVAEWADEGRYLIRQAETLLSDTELSASSQKARGELEMSLTIKTNLGPLKVELFCAQTPKTCKNFLALAASGYYDNTNFHRNIKGFMIQGGDPTGTGKGGQSIYGGYFEDEFVSTLKHERRGCLSMVNTGPNTNGSQFFVTYSRQPHLNGVYTTFGRLIDGLDTLDKMEKEPINAKNRPMRPIKIESIVIHANPIADEEAQQ</sequence>
<evidence type="ECO:0000256" key="4">
    <source>
        <dbReference type="ARBA" id="ARBA00038286"/>
    </source>
</evidence>
<dbReference type="GO" id="GO:0003755">
    <property type="term" value="F:peptidyl-prolyl cis-trans isomerase activity"/>
    <property type="evidence" value="ECO:0007669"/>
    <property type="project" value="UniProtKB-UniRule"/>
</dbReference>
<dbReference type="PROSITE" id="PS00170">
    <property type="entry name" value="CSA_PPIASE_1"/>
    <property type="match status" value="1"/>
</dbReference>
<accession>A0A1Q9DLH0</accession>
<dbReference type="PANTHER" id="PTHR45625">
    <property type="entry name" value="PEPTIDYL-PROLYL CIS-TRANS ISOMERASE-RELATED"/>
    <property type="match status" value="1"/>
</dbReference>
<dbReference type="Gene3D" id="2.40.100.10">
    <property type="entry name" value="Cyclophilin-like"/>
    <property type="match status" value="1"/>
</dbReference>
<keyword evidence="8" id="KW-1185">Reference proteome</keyword>
<dbReference type="Proteomes" id="UP000186817">
    <property type="component" value="Unassembled WGS sequence"/>
</dbReference>
<dbReference type="Pfam" id="PF00160">
    <property type="entry name" value="Pro_isomerase"/>
    <property type="match status" value="1"/>
</dbReference>
<dbReference type="EMBL" id="LSRX01000483">
    <property type="protein sequence ID" value="OLP95993.1"/>
    <property type="molecule type" value="Genomic_DNA"/>
</dbReference>
<dbReference type="AlphaFoldDB" id="A0A1Q9DLH0"/>
<dbReference type="InterPro" id="IPR044666">
    <property type="entry name" value="Cyclophilin_A-like"/>
</dbReference>
<dbReference type="FunFam" id="2.40.100.10:FF:000012">
    <property type="entry name" value="Peptidyl-prolyl cis-trans isomerase"/>
    <property type="match status" value="1"/>
</dbReference>
<dbReference type="CDD" id="cd01928">
    <property type="entry name" value="Cyclophilin_PPIL3_like"/>
    <property type="match status" value="1"/>
</dbReference>
<dbReference type="PRINTS" id="PR00153">
    <property type="entry name" value="CSAPPISMRASE"/>
</dbReference>
<dbReference type="EC" id="5.2.1.8" evidence="5"/>
<evidence type="ECO:0000256" key="2">
    <source>
        <dbReference type="ARBA" id="ARBA00023110"/>
    </source>
</evidence>
<name>A0A1Q9DLH0_SYMMI</name>
<evidence type="ECO:0000313" key="7">
    <source>
        <dbReference type="EMBL" id="OLP95993.1"/>
    </source>
</evidence>
<feature type="domain" description="PPIase cyclophilin-type" evidence="6">
    <location>
        <begin position="124"/>
        <end position="270"/>
    </location>
</feature>
<keyword evidence="2 5" id="KW-0697">Rotamase</keyword>
<evidence type="ECO:0000256" key="3">
    <source>
        <dbReference type="ARBA" id="ARBA00023235"/>
    </source>
</evidence>
<comment type="catalytic activity">
    <reaction evidence="1 5">
        <text>[protein]-peptidylproline (omega=180) = [protein]-peptidylproline (omega=0)</text>
        <dbReference type="Rhea" id="RHEA:16237"/>
        <dbReference type="Rhea" id="RHEA-COMP:10747"/>
        <dbReference type="Rhea" id="RHEA-COMP:10748"/>
        <dbReference type="ChEBI" id="CHEBI:83833"/>
        <dbReference type="ChEBI" id="CHEBI:83834"/>
        <dbReference type="EC" id="5.2.1.8"/>
    </reaction>
</comment>
<evidence type="ECO:0000313" key="8">
    <source>
        <dbReference type="Proteomes" id="UP000186817"/>
    </source>
</evidence>
<dbReference type="PROSITE" id="PS50072">
    <property type="entry name" value="CSA_PPIASE_2"/>
    <property type="match status" value="1"/>
</dbReference>
<comment type="function">
    <text evidence="5">PPIases accelerate the folding of proteins. It catalyzes the cis-trans isomerization of proline imidic peptide bonds in oligopeptides.</text>
</comment>
<dbReference type="InterPro" id="IPR029000">
    <property type="entry name" value="Cyclophilin-like_dom_sf"/>
</dbReference>
<proteinExistence type="inferred from homology"/>
<keyword evidence="3 5" id="KW-0413">Isomerase</keyword>
<reference evidence="7 8" key="1">
    <citation type="submission" date="2016-02" db="EMBL/GenBank/DDBJ databases">
        <title>Genome analysis of coral dinoflagellate symbionts highlights evolutionary adaptations to a symbiotic lifestyle.</title>
        <authorList>
            <person name="Aranda M."/>
            <person name="Li Y."/>
            <person name="Liew Y.J."/>
            <person name="Baumgarten S."/>
            <person name="Simakov O."/>
            <person name="Wilson M."/>
            <person name="Piel J."/>
            <person name="Ashoor H."/>
            <person name="Bougouffa S."/>
            <person name="Bajic V.B."/>
            <person name="Ryu T."/>
            <person name="Ravasi T."/>
            <person name="Bayer T."/>
            <person name="Micklem G."/>
            <person name="Kim H."/>
            <person name="Bhak J."/>
            <person name="Lajeunesse T.C."/>
            <person name="Voolstra C.R."/>
        </authorList>
    </citation>
    <scope>NUCLEOTIDE SEQUENCE [LARGE SCALE GENOMIC DNA]</scope>
    <source>
        <strain evidence="7 8">CCMP2467</strain>
    </source>
</reference>
<evidence type="ECO:0000256" key="1">
    <source>
        <dbReference type="ARBA" id="ARBA00000971"/>
    </source>
</evidence>
<dbReference type="SUPFAM" id="SSF50891">
    <property type="entry name" value="Cyclophilin-like"/>
    <property type="match status" value="1"/>
</dbReference>
<evidence type="ECO:0000256" key="5">
    <source>
        <dbReference type="RuleBase" id="RU363019"/>
    </source>
</evidence>